<evidence type="ECO:0000313" key="5">
    <source>
        <dbReference type="EMBL" id="RYP10771.1"/>
    </source>
</evidence>
<dbReference type="InterPro" id="IPR036318">
    <property type="entry name" value="FAD-bd_PCMH-like_sf"/>
</dbReference>
<evidence type="ECO:0000313" key="6">
    <source>
        <dbReference type="Proteomes" id="UP000293360"/>
    </source>
</evidence>
<proteinExistence type="inferred from homology"/>
<evidence type="ECO:0000259" key="4">
    <source>
        <dbReference type="PROSITE" id="PS51387"/>
    </source>
</evidence>
<dbReference type="InterPro" id="IPR006094">
    <property type="entry name" value="Oxid_FAD_bind_N"/>
</dbReference>
<gene>
    <name evidence="5" type="ORF">DL764_000467</name>
</gene>
<reference evidence="5 6" key="1">
    <citation type="submission" date="2018-06" db="EMBL/GenBank/DDBJ databases">
        <title>Complete Genomes of Monosporascus.</title>
        <authorList>
            <person name="Robinson A.J."/>
            <person name="Natvig D.O."/>
        </authorList>
    </citation>
    <scope>NUCLEOTIDE SEQUENCE [LARGE SCALE GENOMIC DNA]</scope>
    <source>
        <strain evidence="5 6">CBS 110550</strain>
    </source>
</reference>
<keyword evidence="6" id="KW-1185">Reference proteome</keyword>
<evidence type="ECO:0000256" key="3">
    <source>
        <dbReference type="SAM" id="SignalP"/>
    </source>
</evidence>
<comment type="caution">
    <text evidence="5">The sequence shown here is derived from an EMBL/GenBank/DDBJ whole genome shotgun (WGS) entry which is preliminary data.</text>
</comment>
<sequence length="589" mass="64449">MNRLLLPLFIIAKAVAVPSSAPCRCQSDEPCWPSTQQWTTLNHSIHGNLFKVQPVAMPCYESPSSTACREVTALWSNSSWRAAQPGAVQWENWEAWPEQNESCYLESASYMRCKQGRISRYSAIVRSEHHIQEAVRFARRHNLRLVIKNSGHDYLGRSTAPHSLQILTKGMKRIHIVDNFVPEGAPYYKGQGPAATLDAGVSLQEMYAALATRNRIVVGGSAHTVGPVGGYIQGGGHSFLGTWKGMASDNALEFSVVTATGDLVTANAYQNRDLFWALRGGGGATFGIVAKATVRTFDEVPMVLAHLNISTNGGDPAFWSAMADFHAALPALNAAGGAGYYFMLPNLPLVENQSTSAFTLMLVFANTSSTTGINRIFEPLLERLNATSSVTTQYASIVLPSIHYLISNILIPGNADITGGISLLGSRLFSRDLLVSKDGPARLVSALKQFRYDPGQPMIGHVVAGGAVADNPGMVDSALHPAWRRTIVHIAYGRNWSVNTTWAQQQAIINNFTNVELPILQAVEGAHEMGAYLNEASAYEPNFRESFWGSNYPRLYKIKQKWDPTGIFMARKTVGSEDWDDEGLCRIIK</sequence>
<dbReference type="STRING" id="155417.A0A4Q4TTK6"/>
<dbReference type="PANTHER" id="PTHR13878:SF155">
    <property type="entry name" value="ALCOHOL OXIDASE, PUTATIVE (AFU_ORTHOLOGUE AFUA_4G00430)-RELATED"/>
    <property type="match status" value="1"/>
</dbReference>
<dbReference type="PROSITE" id="PS51387">
    <property type="entry name" value="FAD_PCMH"/>
    <property type="match status" value="1"/>
</dbReference>
<dbReference type="AlphaFoldDB" id="A0A4Q4TTK6"/>
<dbReference type="OrthoDB" id="9983560at2759"/>
<dbReference type="Pfam" id="PF08031">
    <property type="entry name" value="BBE"/>
    <property type="match status" value="1"/>
</dbReference>
<dbReference type="InterPro" id="IPR012951">
    <property type="entry name" value="BBE"/>
</dbReference>
<feature type="signal peptide" evidence="3">
    <location>
        <begin position="1"/>
        <end position="16"/>
    </location>
</feature>
<dbReference type="Pfam" id="PF01565">
    <property type="entry name" value="FAD_binding_4"/>
    <property type="match status" value="1"/>
</dbReference>
<dbReference type="Proteomes" id="UP000293360">
    <property type="component" value="Unassembled WGS sequence"/>
</dbReference>
<evidence type="ECO:0000256" key="2">
    <source>
        <dbReference type="ARBA" id="ARBA00023002"/>
    </source>
</evidence>
<feature type="domain" description="FAD-binding PCMH-type" evidence="4">
    <location>
        <begin position="114"/>
        <end position="299"/>
    </location>
</feature>
<dbReference type="Gene3D" id="3.30.465.10">
    <property type="match status" value="2"/>
</dbReference>
<dbReference type="InterPro" id="IPR050432">
    <property type="entry name" value="FAD-linked_Oxidoreductases_BP"/>
</dbReference>
<dbReference type="InterPro" id="IPR016166">
    <property type="entry name" value="FAD-bd_PCMH"/>
</dbReference>
<dbReference type="SUPFAM" id="SSF56176">
    <property type="entry name" value="FAD-binding/transporter-associated domain-like"/>
    <property type="match status" value="1"/>
</dbReference>
<dbReference type="GO" id="GO:0016491">
    <property type="term" value="F:oxidoreductase activity"/>
    <property type="evidence" value="ECO:0007669"/>
    <property type="project" value="UniProtKB-KW"/>
</dbReference>
<dbReference type="InterPro" id="IPR016169">
    <property type="entry name" value="FAD-bd_PCMH_sub2"/>
</dbReference>
<protein>
    <recommendedName>
        <fullName evidence="4">FAD-binding PCMH-type domain-containing protein</fullName>
    </recommendedName>
</protein>
<evidence type="ECO:0000256" key="1">
    <source>
        <dbReference type="ARBA" id="ARBA00005466"/>
    </source>
</evidence>
<dbReference type="PANTHER" id="PTHR13878">
    <property type="entry name" value="GULONOLACTONE OXIDASE"/>
    <property type="match status" value="1"/>
</dbReference>
<dbReference type="GO" id="GO:0071949">
    <property type="term" value="F:FAD binding"/>
    <property type="evidence" value="ECO:0007669"/>
    <property type="project" value="InterPro"/>
</dbReference>
<accession>A0A4Q4TTK6</accession>
<feature type="chain" id="PRO_5020327140" description="FAD-binding PCMH-type domain-containing protein" evidence="3">
    <location>
        <begin position="17"/>
        <end position="589"/>
    </location>
</feature>
<keyword evidence="2" id="KW-0560">Oxidoreductase</keyword>
<name>A0A4Q4TTK6_9PEZI</name>
<keyword evidence="3" id="KW-0732">Signal</keyword>
<organism evidence="5 6">
    <name type="scientific">Monosporascus ibericus</name>
    <dbReference type="NCBI Taxonomy" id="155417"/>
    <lineage>
        <taxon>Eukaryota</taxon>
        <taxon>Fungi</taxon>
        <taxon>Dikarya</taxon>
        <taxon>Ascomycota</taxon>
        <taxon>Pezizomycotina</taxon>
        <taxon>Sordariomycetes</taxon>
        <taxon>Xylariomycetidae</taxon>
        <taxon>Xylariales</taxon>
        <taxon>Xylariales incertae sedis</taxon>
        <taxon>Monosporascus</taxon>
    </lineage>
</organism>
<dbReference type="EMBL" id="QJNU01000013">
    <property type="protein sequence ID" value="RYP10771.1"/>
    <property type="molecule type" value="Genomic_DNA"/>
</dbReference>
<comment type="similarity">
    <text evidence="1">Belongs to the oxygen-dependent FAD-linked oxidoreductase family.</text>
</comment>